<dbReference type="PROSITE" id="PS51500">
    <property type="entry name" value="SIN"/>
    <property type="match status" value="1"/>
</dbReference>
<dbReference type="InterPro" id="IPR036281">
    <property type="entry name" value="SinR/SinI_dimer_dom_sf"/>
</dbReference>
<dbReference type="Proteomes" id="UP001596410">
    <property type="component" value="Unassembled WGS sequence"/>
</dbReference>
<dbReference type="InterPro" id="IPR010981">
    <property type="entry name" value="SinR/SinI_dimer_dom"/>
</dbReference>
<evidence type="ECO:0000259" key="1">
    <source>
        <dbReference type="PROSITE" id="PS51500"/>
    </source>
</evidence>
<keyword evidence="3" id="KW-1185">Reference proteome</keyword>
<dbReference type="SUPFAM" id="SSF47406">
    <property type="entry name" value="SinR repressor dimerisation domain-like"/>
    <property type="match status" value="1"/>
</dbReference>
<comment type="caution">
    <text evidence="2">The sequence shown here is derived from an EMBL/GenBank/DDBJ whole genome shotgun (WGS) entry which is preliminary data.</text>
</comment>
<evidence type="ECO:0000313" key="2">
    <source>
        <dbReference type="EMBL" id="MFC7062962.1"/>
    </source>
</evidence>
<dbReference type="RefSeq" id="WP_390217267.1">
    <property type="nucleotide sequence ID" value="NZ_JBHSZV010000035.1"/>
</dbReference>
<feature type="domain" description="Sin" evidence="1">
    <location>
        <begin position="2"/>
        <end position="40"/>
    </location>
</feature>
<organism evidence="2 3">
    <name type="scientific">Halobacillus seohaensis</name>
    <dbReference type="NCBI Taxonomy" id="447421"/>
    <lineage>
        <taxon>Bacteria</taxon>
        <taxon>Bacillati</taxon>
        <taxon>Bacillota</taxon>
        <taxon>Bacilli</taxon>
        <taxon>Bacillales</taxon>
        <taxon>Bacillaceae</taxon>
        <taxon>Halobacillus</taxon>
    </lineage>
</organism>
<reference evidence="3" key="1">
    <citation type="journal article" date="2019" name="Int. J. Syst. Evol. Microbiol.">
        <title>The Global Catalogue of Microorganisms (GCM) 10K type strain sequencing project: providing services to taxonomists for standard genome sequencing and annotation.</title>
        <authorList>
            <consortium name="The Broad Institute Genomics Platform"/>
            <consortium name="The Broad Institute Genome Sequencing Center for Infectious Disease"/>
            <person name="Wu L."/>
            <person name="Ma J."/>
        </authorList>
    </citation>
    <scope>NUCLEOTIDE SEQUENCE [LARGE SCALE GENOMIC DNA]</scope>
    <source>
        <strain evidence="3">CGMCC 4.1621</strain>
    </source>
</reference>
<dbReference type="EMBL" id="JBHSZV010000035">
    <property type="protein sequence ID" value="MFC7062962.1"/>
    <property type="molecule type" value="Genomic_DNA"/>
</dbReference>
<proteinExistence type="predicted"/>
<name>A0ABW2EP00_9BACI</name>
<sequence length="41" mass="4780">MMNMLPDLKSLDVGWIKLIEEARDMGLSVEEVKEFIEKVKN</sequence>
<protein>
    <submittedName>
        <fullName evidence="2">Anti-repressor SinI family protein</fullName>
    </submittedName>
</protein>
<accession>A0ABW2EP00</accession>
<evidence type="ECO:0000313" key="3">
    <source>
        <dbReference type="Proteomes" id="UP001596410"/>
    </source>
</evidence>
<dbReference type="Pfam" id="PF08671">
    <property type="entry name" value="SinI"/>
    <property type="match status" value="1"/>
</dbReference>
<gene>
    <name evidence="2" type="ORF">ACFQIC_14100</name>
</gene>